<evidence type="ECO:0000256" key="1">
    <source>
        <dbReference type="ARBA" id="ARBA00002994"/>
    </source>
</evidence>
<dbReference type="Pfam" id="PF00378">
    <property type="entry name" value="ECH_1"/>
    <property type="match status" value="1"/>
</dbReference>
<organism evidence="6 7">
    <name type="scientific">Nocardia xishanensis</name>
    <dbReference type="NCBI Taxonomy" id="238964"/>
    <lineage>
        <taxon>Bacteria</taxon>
        <taxon>Bacillati</taxon>
        <taxon>Actinomycetota</taxon>
        <taxon>Actinomycetes</taxon>
        <taxon>Mycobacteriales</taxon>
        <taxon>Nocardiaceae</taxon>
        <taxon>Nocardia</taxon>
    </lineage>
</organism>
<dbReference type="CDD" id="cd06558">
    <property type="entry name" value="crotonase-like"/>
    <property type="match status" value="1"/>
</dbReference>
<dbReference type="InterPro" id="IPR029045">
    <property type="entry name" value="ClpP/crotonase-like_dom_sf"/>
</dbReference>
<evidence type="ECO:0000256" key="4">
    <source>
        <dbReference type="ARBA" id="ARBA00023717"/>
    </source>
</evidence>
<reference evidence="6 7" key="1">
    <citation type="submission" date="2024-10" db="EMBL/GenBank/DDBJ databases">
        <title>The Natural Products Discovery Center: Release of the First 8490 Sequenced Strains for Exploring Actinobacteria Biosynthetic Diversity.</title>
        <authorList>
            <person name="Kalkreuter E."/>
            <person name="Kautsar S.A."/>
            <person name="Yang D."/>
            <person name="Bader C.D."/>
            <person name="Teijaro C.N."/>
            <person name="Fluegel L."/>
            <person name="Davis C.M."/>
            <person name="Simpson J.R."/>
            <person name="Lauterbach L."/>
            <person name="Steele A.D."/>
            <person name="Gui C."/>
            <person name="Meng S."/>
            <person name="Li G."/>
            <person name="Viehrig K."/>
            <person name="Ye F."/>
            <person name="Su P."/>
            <person name="Kiefer A.F."/>
            <person name="Nichols A."/>
            <person name="Cepeda A.J."/>
            <person name="Yan W."/>
            <person name="Fan B."/>
            <person name="Jiang Y."/>
            <person name="Adhikari A."/>
            <person name="Zheng C.-J."/>
            <person name="Schuster L."/>
            <person name="Cowan T.M."/>
            <person name="Smanski M.J."/>
            <person name="Chevrette M.G."/>
            <person name="De Carvalho L.P.S."/>
            <person name="Shen B."/>
        </authorList>
    </citation>
    <scope>NUCLEOTIDE SEQUENCE [LARGE SCALE GENOMIC DNA]</scope>
    <source>
        <strain evidence="6 7">NPDC019275</strain>
    </source>
</reference>
<sequence length="235" mass="24397">MASIVLNAPQRRNAITIEMANELVDVCDRIDDDASVGAVVVSGAGGYFCAGVDRGVLAGIADEPTTGPARDRIRSVYRAFVRVGLLRPPTIAAITGGAVGAGLNLALATDLRLMAADARLDSGFARLGIHPGGGHFALFGRVAGRDAVAAVSIFGEAINGARAEQIGLAWRALPTEEVQPRAFQLAAQVASDPALARRAIASLRQELGPPPLSSADGLEIELEAQVWSLARRSGR</sequence>
<dbReference type="Gene3D" id="3.90.226.10">
    <property type="entry name" value="2-enoyl-CoA Hydratase, Chain A, domain 1"/>
    <property type="match status" value="1"/>
</dbReference>
<evidence type="ECO:0000256" key="3">
    <source>
        <dbReference type="ARBA" id="ARBA00023709"/>
    </source>
</evidence>
<keyword evidence="2" id="KW-0276">Fatty acid metabolism</keyword>
<name>A0ABW7XBP2_9NOCA</name>
<keyword evidence="7" id="KW-1185">Reference proteome</keyword>
<comment type="function">
    <text evidence="1">Could possibly oxidize fatty acids using specific components.</text>
</comment>
<evidence type="ECO:0000313" key="6">
    <source>
        <dbReference type="EMBL" id="MFI2478568.1"/>
    </source>
</evidence>
<dbReference type="PANTHER" id="PTHR43459">
    <property type="entry name" value="ENOYL-COA HYDRATASE"/>
    <property type="match status" value="1"/>
</dbReference>
<dbReference type="PANTHER" id="PTHR43459:SF1">
    <property type="entry name" value="EG:BACN32G11.4 PROTEIN"/>
    <property type="match status" value="1"/>
</dbReference>
<dbReference type="Proteomes" id="UP001611415">
    <property type="component" value="Unassembled WGS sequence"/>
</dbReference>
<gene>
    <name evidence="6" type="ORF">ACH49W_34885</name>
</gene>
<evidence type="ECO:0000256" key="2">
    <source>
        <dbReference type="ARBA" id="ARBA00022832"/>
    </source>
</evidence>
<accession>A0ABW7XBP2</accession>
<comment type="catalytic activity">
    <reaction evidence="4">
        <text>a 4-saturated-(3S)-3-hydroxyacyl-CoA = a (3E)-enoyl-CoA + H2O</text>
        <dbReference type="Rhea" id="RHEA:20724"/>
        <dbReference type="ChEBI" id="CHEBI:15377"/>
        <dbReference type="ChEBI" id="CHEBI:58521"/>
        <dbReference type="ChEBI" id="CHEBI:137480"/>
        <dbReference type="EC" id="4.2.1.17"/>
    </reaction>
</comment>
<dbReference type="InterPro" id="IPR018376">
    <property type="entry name" value="Enoyl-CoA_hyd/isom_CS"/>
</dbReference>
<dbReference type="EMBL" id="JBIRYO010000043">
    <property type="protein sequence ID" value="MFI2478568.1"/>
    <property type="molecule type" value="Genomic_DNA"/>
</dbReference>
<dbReference type="RefSeq" id="WP_397096124.1">
    <property type="nucleotide sequence ID" value="NZ_JBIRYO010000043.1"/>
</dbReference>
<dbReference type="SUPFAM" id="SSF52096">
    <property type="entry name" value="ClpP/crotonase"/>
    <property type="match status" value="1"/>
</dbReference>
<proteinExistence type="inferred from homology"/>
<dbReference type="InterPro" id="IPR001753">
    <property type="entry name" value="Enoyl-CoA_hydra/iso"/>
</dbReference>
<evidence type="ECO:0000256" key="5">
    <source>
        <dbReference type="RuleBase" id="RU003707"/>
    </source>
</evidence>
<keyword evidence="2" id="KW-0443">Lipid metabolism</keyword>
<dbReference type="PROSITE" id="PS00166">
    <property type="entry name" value="ENOYL_COA_HYDRATASE"/>
    <property type="match status" value="1"/>
</dbReference>
<comment type="similarity">
    <text evidence="5">Belongs to the enoyl-CoA hydratase/isomerase family.</text>
</comment>
<protein>
    <submittedName>
        <fullName evidence="6">Enoyl-CoA hydratase/isomerase family protein</fullName>
    </submittedName>
</protein>
<comment type="caution">
    <text evidence="6">The sequence shown here is derived from an EMBL/GenBank/DDBJ whole genome shotgun (WGS) entry which is preliminary data.</text>
</comment>
<evidence type="ECO:0000313" key="7">
    <source>
        <dbReference type="Proteomes" id="UP001611415"/>
    </source>
</evidence>
<comment type="catalytic activity">
    <reaction evidence="3">
        <text>a (3S)-3-hydroxyacyl-CoA = a (2E)-enoyl-CoA + H2O</text>
        <dbReference type="Rhea" id="RHEA:16105"/>
        <dbReference type="ChEBI" id="CHEBI:15377"/>
        <dbReference type="ChEBI" id="CHEBI:57318"/>
        <dbReference type="ChEBI" id="CHEBI:58856"/>
        <dbReference type="EC" id="4.2.1.17"/>
    </reaction>
</comment>